<dbReference type="PANTHER" id="PTHR12526:SF595">
    <property type="entry name" value="BLL5217 PROTEIN"/>
    <property type="match status" value="1"/>
</dbReference>
<evidence type="ECO:0000313" key="5">
    <source>
        <dbReference type="EMBL" id="MDR7329158.1"/>
    </source>
</evidence>
<sequence length="355" mass="38609">MKIAVVAPARFPIREPYAGGLEAFCGLLVRGLRARGHTVDLYAARGSEGHRRDLEFPGVDWSGTQLPPTDHTLPPGQRELDDAAFRALRDHLEAGDYDVVHNNSLHPELLRSTTLPLVTTLHCPVIPDMAAAMADTTSVVTAVSRAVTSTWTFPGDPVIIPNCVDEEIWTYGAGGRGALWFGRLTPEKAPHLAIDAARQAGLPLTVVGRRADPLYWETELAPRSGPDVTWRAPMRHSELAALVGRASVVAVTPMWEEPFGLVAIEAMATGTPVAAFARGGLAEVLAPAPSVMVRPGDVHDLATGLRLAASIPRREVADYAREHFSLRRFLDDYLDLYRRIAESHTARQPLREVAP</sequence>
<dbReference type="RefSeq" id="WP_290198125.1">
    <property type="nucleotide sequence ID" value="NZ_CP047654.1"/>
</dbReference>
<feature type="domain" description="Glycosyltransferase subfamily 4-like N-terminal" evidence="4">
    <location>
        <begin position="19"/>
        <end position="167"/>
    </location>
</feature>
<evidence type="ECO:0000256" key="1">
    <source>
        <dbReference type="ARBA" id="ARBA00022676"/>
    </source>
</evidence>
<evidence type="ECO:0000259" key="4">
    <source>
        <dbReference type="Pfam" id="PF13439"/>
    </source>
</evidence>
<feature type="domain" description="Glycosyl transferase family 1" evidence="3">
    <location>
        <begin position="180"/>
        <end position="321"/>
    </location>
</feature>
<dbReference type="InterPro" id="IPR001296">
    <property type="entry name" value="Glyco_trans_1"/>
</dbReference>
<protein>
    <submittedName>
        <fullName evidence="5">Glycosyltransferase involved in cell wall biosynthesis</fullName>
    </submittedName>
</protein>
<dbReference type="InterPro" id="IPR028098">
    <property type="entry name" value="Glyco_trans_4-like_N"/>
</dbReference>
<dbReference type="EMBL" id="JAVDXZ010000001">
    <property type="protein sequence ID" value="MDR7329158.1"/>
    <property type="molecule type" value="Genomic_DNA"/>
</dbReference>
<organism evidence="5 6">
    <name type="scientific">Corynebacterium guangdongense</name>
    <dbReference type="NCBI Taxonomy" id="1783348"/>
    <lineage>
        <taxon>Bacteria</taxon>
        <taxon>Bacillati</taxon>
        <taxon>Actinomycetota</taxon>
        <taxon>Actinomycetes</taxon>
        <taxon>Mycobacteriales</taxon>
        <taxon>Corynebacteriaceae</taxon>
        <taxon>Corynebacterium</taxon>
    </lineage>
</organism>
<evidence type="ECO:0000259" key="3">
    <source>
        <dbReference type="Pfam" id="PF00534"/>
    </source>
</evidence>
<dbReference type="Gene3D" id="3.40.50.2000">
    <property type="entry name" value="Glycogen Phosphorylase B"/>
    <property type="match status" value="2"/>
</dbReference>
<keyword evidence="2" id="KW-0808">Transferase</keyword>
<comment type="caution">
    <text evidence="5">The sequence shown here is derived from an EMBL/GenBank/DDBJ whole genome shotgun (WGS) entry which is preliminary data.</text>
</comment>
<gene>
    <name evidence="5" type="ORF">J2S39_000834</name>
</gene>
<dbReference type="Proteomes" id="UP001180840">
    <property type="component" value="Unassembled WGS sequence"/>
</dbReference>
<evidence type="ECO:0000313" key="6">
    <source>
        <dbReference type="Proteomes" id="UP001180840"/>
    </source>
</evidence>
<dbReference type="Pfam" id="PF00534">
    <property type="entry name" value="Glycos_transf_1"/>
    <property type="match status" value="1"/>
</dbReference>
<proteinExistence type="predicted"/>
<dbReference type="PANTHER" id="PTHR12526">
    <property type="entry name" value="GLYCOSYLTRANSFERASE"/>
    <property type="match status" value="1"/>
</dbReference>
<dbReference type="Pfam" id="PF13439">
    <property type="entry name" value="Glyco_transf_4"/>
    <property type="match status" value="1"/>
</dbReference>
<name>A0ABU1ZXQ7_9CORY</name>
<keyword evidence="6" id="KW-1185">Reference proteome</keyword>
<accession>A0ABU1ZXQ7</accession>
<evidence type="ECO:0000256" key="2">
    <source>
        <dbReference type="ARBA" id="ARBA00022679"/>
    </source>
</evidence>
<reference evidence="5" key="1">
    <citation type="submission" date="2023-07" db="EMBL/GenBank/DDBJ databases">
        <title>Sequencing the genomes of 1000 actinobacteria strains.</title>
        <authorList>
            <person name="Klenk H.-P."/>
        </authorList>
    </citation>
    <scope>NUCLEOTIDE SEQUENCE</scope>
    <source>
        <strain evidence="5">DSM 107476</strain>
    </source>
</reference>
<dbReference type="SUPFAM" id="SSF53756">
    <property type="entry name" value="UDP-Glycosyltransferase/glycogen phosphorylase"/>
    <property type="match status" value="1"/>
</dbReference>
<keyword evidence="1" id="KW-0328">Glycosyltransferase</keyword>